<dbReference type="AlphaFoldDB" id="A0A9R1M857"/>
<reference evidence="5" key="1">
    <citation type="journal article" date="2017" name="Gigascience">
        <title>The first near-complete assembly of the hexaploid bread wheat genome, Triticum aestivum.</title>
        <authorList>
            <person name="Zimin A.V."/>
            <person name="Puiu D."/>
            <person name="Hall R."/>
            <person name="Kingan S."/>
            <person name="Clavijo B.J."/>
            <person name="Salzberg S.L."/>
        </authorList>
    </citation>
    <scope>NUCLEOTIDE SEQUENCE</scope>
    <source>
        <tissue evidence="5">Leaf</tissue>
    </source>
</reference>
<dbReference type="Pfam" id="PF01535">
    <property type="entry name" value="PPR"/>
    <property type="match status" value="1"/>
</dbReference>
<evidence type="ECO:0000256" key="4">
    <source>
        <dbReference type="SAM" id="MobiDB-lite"/>
    </source>
</evidence>
<feature type="repeat" description="PPR" evidence="3">
    <location>
        <begin position="356"/>
        <end position="390"/>
    </location>
</feature>
<keyword evidence="2" id="KW-0809">Transit peptide</keyword>
<feature type="repeat" description="PPR" evidence="3">
    <location>
        <begin position="286"/>
        <end position="320"/>
    </location>
</feature>
<dbReference type="PANTHER" id="PTHR47934:SF6">
    <property type="entry name" value="MITOCHONDRIAL GROUP I INTRON SPLICING FACTOR CCM1-RELATED"/>
    <property type="match status" value="1"/>
</dbReference>
<dbReference type="PANTHER" id="PTHR47934">
    <property type="entry name" value="PENTATRICOPEPTIDE REPEAT-CONTAINING PROTEIN PET309, MITOCHONDRIAL"/>
    <property type="match status" value="1"/>
</dbReference>
<feature type="repeat" description="PPR" evidence="3">
    <location>
        <begin position="426"/>
        <end position="460"/>
    </location>
</feature>
<feature type="repeat" description="PPR" evidence="3">
    <location>
        <begin position="531"/>
        <end position="558"/>
    </location>
</feature>
<feature type="repeat" description="PPR" evidence="3">
    <location>
        <begin position="496"/>
        <end position="530"/>
    </location>
</feature>
<feature type="repeat" description="PPR" evidence="3">
    <location>
        <begin position="461"/>
        <end position="495"/>
    </location>
</feature>
<dbReference type="Pfam" id="PF13041">
    <property type="entry name" value="PPR_2"/>
    <property type="match status" value="3"/>
</dbReference>
<gene>
    <name evidence="5" type="ORF">CFC21_103633</name>
</gene>
<organism evidence="5">
    <name type="scientific">Triticum aestivum</name>
    <name type="common">Wheat</name>
    <dbReference type="NCBI Taxonomy" id="4565"/>
    <lineage>
        <taxon>Eukaryota</taxon>
        <taxon>Viridiplantae</taxon>
        <taxon>Streptophyta</taxon>
        <taxon>Embryophyta</taxon>
        <taxon>Tracheophyta</taxon>
        <taxon>Spermatophyta</taxon>
        <taxon>Magnoliopsida</taxon>
        <taxon>Liliopsida</taxon>
        <taxon>Poales</taxon>
        <taxon>Poaceae</taxon>
        <taxon>BOP clade</taxon>
        <taxon>Pooideae</taxon>
        <taxon>Triticodae</taxon>
        <taxon>Triticeae</taxon>
        <taxon>Triticinae</taxon>
        <taxon>Triticum</taxon>
    </lineage>
</organism>
<dbReference type="InterPro" id="IPR002885">
    <property type="entry name" value="PPR_rpt"/>
</dbReference>
<proteinExistence type="predicted"/>
<evidence type="ECO:0000256" key="1">
    <source>
        <dbReference type="ARBA" id="ARBA00022737"/>
    </source>
</evidence>
<dbReference type="EMBL" id="CM022230">
    <property type="protein sequence ID" value="KAF7102510.1"/>
    <property type="molecule type" value="Genomic_DNA"/>
</dbReference>
<dbReference type="SUPFAM" id="SSF48452">
    <property type="entry name" value="TPR-like"/>
    <property type="match status" value="1"/>
</dbReference>
<dbReference type="Gene3D" id="1.25.40.10">
    <property type="entry name" value="Tetratricopeptide repeat domain"/>
    <property type="match status" value="3"/>
</dbReference>
<dbReference type="PROSITE" id="PS51375">
    <property type="entry name" value="PPR"/>
    <property type="match status" value="8"/>
</dbReference>
<evidence type="ECO:0000313" key="5">
    <source>
        <dbReference type="EMBL" id="KAF7102510.1"/>
    </source>
</evidence>
<keyword evidence="1" id="KW-0677">Repeat</keyword>
<evidence type="ECO:0000256" key="2">
    <source>
        <dbReference type="ARBA" id="ARBA00022946"/>
    </source>
</evidence>
<protein>
    <recommendedName>
        <fullName evidence="6">Pentacotripeptide-repeat region of PRORP domain-containing protein</fullName>
    </recommendedName>
</protein>
<reference evidence="5" key="2">
    <citation type="submission" date="2020-03" db="EMBL/GenBank/DDBJ databases">
        <title>The second near-complete assembly of the hexaploid bread wheat (Triticum aestivum) genome.</title>
        <authorList>
            <person name="Zimin A.V."/>
            <person name="Puiu D."/>
            <person name="Shumante A."/>
            <person name="Alonge M."/>
            <person name="Salzberg S.L."/>
        </authorList>
    </citation>
    <scope>NUCLEOTIDE SEQUENCE</scope>
    <source>
        <tissue evidence="5">Leaf</tissue>
    </source>
</reference>
<comment type="caution">
    <text evidence="5">The sequence shown here is derived from an EMBL/GenBank/DDBJ whole genome shotgun (WGS) entry which is preliminary data.</text>
</comment>
<sequence length="558" mass="61471">MLLRRTAAAAAQRSSWLPPWRTILPHVGPARPYSATTSTSSPHRQRRSRCRTPQVTDGSLTTTAAPRPFPDYSPPRPDSPADDALARRLAAALLASPSPGSLPPLPFIPLLRPLHLLLALPLLASHPNLTSLLVPLLLLFPSRPHPHPQLIQCFAIAAHLAVREPGTARAILVRALRFPSPHRHFVEQFIFTYKAFSSDPASFDLLLLCLPSAQLLRRLRQYGLSPSPESCNAVLSRLPLDEAIALFRELPDKNVCSHNILLKALLSAGRLKDARQHFDEMSSPPDVVTYGTMVHGYCDRGELENAVKLLDEMAAKGLESNATVYTSVIALLCNKGQVSDALRVVEDMTMHGVVLDAVVFTTVMSGFCSKGDLAAARRLFEEMQKRGLAADGVTYTALINGLCRAGELKEADRVLQEMVDKGLDVDVVTYTALIDGYCKRGNMVEAFRVHNEMVRRRVAPNVVTYTALSDGLCKQGDLRAANELLHEMCNKGLELNVYTYNSLINGLCKFGNLEQAMRIMTEMEAAGLRPDVYTYTTLIDTLCKSGEFDRAHSMLQEM</sequence>
<dbReference type="OrthoDB" id="185373at2759"/>
<feature type="repeat" description="PPR" evidence="3">
    <location>
        <begin position="321"/>
        <end position="355"/>
    </location>
</feature>
<feature type="compositionally biased region" description="Pro residues" evidence="4">
    <location>
        <begin position="67"/>
        <end position="78"/>
    </location>
</feature>
<feature type="repeat" description="PPR" evidence="3">
    <location>
        <begin position="391"/>
        <end position="425"/>
    </location>
</feature>
<dbReference type="FunFam" id="1.25.40.10:FF:000558">
    <property type="entry name" value="Pentatricopeptide repeat-containing protein At5g39710"/>
    <property type="match status" value="2"/>
</dbReference>
<name>A0A9R1M857_WHEAT</name>
<dbReference type="Pfam" id="PF12854">
    <property type="entry name" value="PPR_1"/>
    <property type="match status" value="2"/>
</dbReference>
<dbReference type="InterPro" id="IPR051114">
    <property type="entry name" value="Mito_RNA_Proc_CCM1"/>
</dbReference>
<feature type="compositionally biased region" description="Polar residues" evidence="4">
    <location>
        <begin position="51"/>
        <end position="63"/>
    </location>
</feature>
<dbReference type="Proteomes" id="UP000815260">
    <property type="component" value="Chromosome 7B"/>
</dbReference>
<dbReference type="InterPro" id="IPR011990">
    <property type="entry name" value="TPR-like_helical_dom_sf"/>
</dbReference>
<feature type="region of interest" description="Disordered" evidence="4">
    <location>
        <begin position="28"/>
        <end position="81"/>
    </location>
</feature>
<evidence type="ECO:0008006" key="6">
    <source>
        <dbReference type="Google" id="ProtNLM"/>
    </source>
</evidence>
<accession>A0A9R1M857</accession>
<evidence type="ECO:0000256" key="3">
    <source>
        <dbReference type="PROSITE-ProRule" id="PRU00708"/>
    </source>
</evidence>
<dbReference type="NCBIfam" id="TIGR00756">
    <property type="entry name" value="PPR"/>
    <property type="match status" value="8"/>
</dbReference>